<evidence type="ECO:0000256" key="1">
    <source>
        <dbReference type="PROSITE-ProRule" id="PRU00464"/>
    </source>
</evidence>
<gene>
    <name evidence="3" type="ORF">HHO47_02860</name>
</gene>
<dbReference type="Proteomes" id="UP000570493">
    <property type="component" value="Unassembled WGS sequence"/>
</dbReference>
<dbReference type="PROSITE" id="PS51084">
    <property type="entry name" value="HIT_2"/>
    <property type="match status" value="1"/>
</dbReference>
<dbReference type="GO" id="GO:0009117">
    <property type="term" value="P:nucleotide metabolic process"/>
    <property type="evidence" value="ECO:0007669"/>
    <property type="project" value="TreeGrafter"/>
</dbReference>
<protein>
    <submittedName>
        <fullName evidence="3">HIT family protein</fullName>
    </submittedName>
</protein>
<dbReference type="SUPFAM" id="SSF54197">
    <property type="entry name" value="HIT-like"/>
    <property type="match status" value="1"/>
</dbReference>
<dbReference type="Gene3D" id="3.30.428.10">
    <property type="entry name" value="HIT-like"/>
    <property type="match status" value="1"/>
</dbReference>
<dbReference type="RefSeq" id="WP_169018721.1">
    <property type="nucleotide sequence ID" value="NZ_JABBMT010000003.1"/>
</dbReference>
<name>A0A7Y0DQS3_9GAMM</name>
<dbReference type="EMBL" id="JABBMT010000003">
    <property type="protein sequence ID" value="NMM39805.1"/>
    <property type="molecule type" value="Genomic_DNA"/>
</dbReference>
<feature type="domain" description="HIT" evidence="2">
    <location>
        <begin position="5"/>
        <end position="111"/>
    </location>
</feature>
<dbReference type="Pfam" id="PF01230">
    <property type="entry name" value="HIT"/>
    <property type="match status" value="1"/>
</dbReference>
<comment type="caution">
    <text evidence="1">Lacks conserved residue(s) required for the propagation of feature annotation.</text>
</comment>
<accession>A0A7Y0DQS3</accession>
<dbReference type="InterPro" id="IPR001310">
    <property type="entry name" value="Histidine_triad_HIT"/>
</dbReference>
<dbReference type="InterPro" id="IPR036265">
    <property type="entry name" value="HIT-like_sf"/>
</dbReference>
<evidence type="ECO:0000259" key="2">
    <source>
        <dbReference type="PROSITE" id="PS51084"/>
    </source>
</evidence>
<reference evidence="3" key="1">
    <citation type="submission" date="2020-04" db="EMBL/GenBank/DDBJ databases">
        <title>Genome Sequencing for Pseudoaltermonas arctica.</title>
        <authorList>
            <person name="Elkins N.S."/>
        </authorList>
    </citation>
    <scope>NUCLEOTIDE SEQUENCE [LARGE SCALE GENOMIC DNA]</scope>
    <source>
        <strain evidence="3">NEC-BIFX-2020_0012</strain>
    </source>
</reference>
<keyword evidence="4" id="KW-1185">Reference proteome</keyword>
<dbReference type="AlphaFoldDB" id="A0A7Y0DQS3"/>
<comment type="caution">
    <text evidence="3">The sequence shown here is derived from an EMBL/GenBank/DDBJ whole genome shotgun (WGS) entry which is preliminary data.</text>
</comment>
<proteinExistence type="predicted"/>
<dbReference type="GO" id="GO:0003824">
    <property type="term" value="F:catalytic activity"/>
    <property type="evidence" value="ECO:0007669"/>
    <property type="project" value="InterPro"/>
</dbReference>
<dbReference type="PRINTS" id="PR00332">
    <property type="entry name" value="HISTRIAD"/>
</dbReference>
<sequence>MGNCIFCDIVSGKAPCHRVWEDEEHLAFLTIYPNTKGATVVIPKQHLSSYAFAQSDQALAKLIIATKKVALILDSALDGVGRTGMFLEGYEIDHLHSKLSPMHGTGSGSDFHHIEPTFGPFIEKYQGYLSSHDCERADDTELAALAQLLQEHAQGFGG</sequence>
<dbReference type="PANTHER" id="PTHR46648">
    <property type="entry name" value="HIT FAMILY PROTEIN 1"/>
    <property type="match status" value="1"/>
</dbReference>
<dbReference type="PANTHER" id="PTHR46648:SF1">
    <property type="entry name" value="ADENOSINE 5'-MONOPHOSPHORAMIDASE HNT1"/>
    <property type="match status" value="1"/>
</dbReference>
<organism evidence="3 4">
    <name type="scientific">Pseudoalteromonas arctica</name>
    <dbReference type="NCBI Taxonomy" id="394751"/>
    <lineage>
        <taxon>Bacteria</taxon>
        <taxon>Pseudomonadati</taxon>
        <taxon>Pseudomonadota</taxon>
        <taxon>Gammaproteobacteria</taxon>
        <taxon>Alteromonadales</taxon>
        <taxon>Pseudoalteromonadaceae</taxon>
        <taxon>Pseudoalteromonas</taxon>
    </lineage>
</organism>
<evidence type="ECO:0000313" key="4">
    <source>
        <dbReference type="Proteomes" id="UP000570493"/>
    </source>
</evidence>
<dbReference type="InterPro" id="IPR011146">
    <property type="entry name" value="HIT-like"/>
</dbReference>
<evidence type="ECO:0000313" key="3">
    <source>
        <dbReference type="EMBL" id="NMM39805.1"/>
    </source>
</evidence>